<dbReference type="RefSeq" id="WP_323467488.1">
    <property type="nucleotide sequence ID" value="NZ_CP144224.1"/>
</dbReference>
<dbReference type="InterPro" id="IPR014099">
    <property type="entry name" value="Spore_coat_GerQ"/>
</dbReference>
<keyword evidence="1" id="KW-0167">Capsid protein</keyword>
<name>A0AAJ2NQU8_ALKPS</name>
<dbReference type="AlphaFoldDB" id="A0AAJ2NQU8"/>
<dbReference type="EMBL" id="JAWJAY010000006">
    <property type="protein sequence ID" value="MDV2886954.1"/>
    <property type="molecule type" value="Genomic_DNA"/>
</dbReference>
<comment type="caution">
    <text evidence="1">The sequence shown here is derived from an EMBL/GenBank/DDBJ whole genome shotgun (WGS) entry which is preliminary data.</text>
</comment>
<keyword evidence="1" id="KW-0946">Virion</keyword>
<gene>
    <name evidence="1" type="primary">gerQ</name>
    <name evidence="1" type="ORF">RYX45_17300</name>
</gene>
<accession>A0AAJ2NQU8</accession>
<evidence type="ECO:0000313" key="1">
    <source>
        <dbReference type="EMBL" id="MDV2886954.1"/>
    </source>
</evidence>
<dbReference type="Pfam" id="PF09671">
    <property type="entry name" value="Spore_GerQ"/>
    <property type="match status" value="1"/>
</dbReference>
<protein>
    <submittedName>
        <fullName evidence="1">Spore coat protein GerQ</fullName>
    </submittedName>
</protein>
<organism evidence="1 2">
    <name type="scientific">Alkalihalophilus pseudofirmus</name>
    <name type="common">Bacillus pseudofirmus</name>
    <dbReference type="NCBI Taxonomy" id="79885"/>
    <lineage>
        <taxon>Bacteria</taxon>
        <taxon>Bacillati</taxon>
        <taxon>Bacillota</taxon>
        <taxon>Bacilli</taxon>
        <taxon>Bacillales</taxon>
        <taxon>Bacillaceae</taxon>
        <taxon>Alkalihalophilus</taxon>
    </lineage>
</organism>
<dbReference type="NCBIfam" id="TIGR02728">
    <property type="entry name" value="spore_gerQ"/>
    <property type="match status" value="1"/>
</dbReference>
<dbReference type="Proteomes" id="UP001285636">
    <property type="component" value="Unassembled WGS sequence"/>
</dbReference>
<dbReference type="PIRSF" id="PIRSF038931">
    <property type="entry name" value="GerQ"/>
    <property type="match status" value="1"/>
</dbReference>
<reference evidence="1" key="1">
    <citation type="submission" date="2023-10" db="EMBL/GenBank/DDBJ databases">
        <title>Screening of Alkalihalophilus pseudofirmusBZ-TG-HK211 and Its Alleviation of Salt Stress on Rapeseed Growth.</title>
        <authorList>
            <person name="Zhao B."/>
            <person name="Guo T."/>
        </authorList>
    </citation>
    <scope>NUCLEOTIDE SEQUENCE</scope>
    <source>
        <strain evidence="1">BZ-TG-HK211</strain>
    </source>
</reference>
<evidence type="ECO:0000313" key="2">
    <source>
        <dbReference type="Proteomes" id="UP001285636"/>
    </source>
</evidence>
<proteinExistence type="predicted"/>
<sequence length="174" mass="20264">MYQSWNQQSPQQQPDNKDFINQQAFTQQMQGAQMQQQQPMMQQQQPTMQPQAGQFFSAQNYQVPGFVQQQFAGTGMLPLEQSFIENILRLNRGKIGTFYMTFENNSEWNAMIFRGRVEEAGRDHIVISDPDTGMYYLLLMVNLDYVTFDEPIEYEYPFNSGQGAQLAQYSPRPE</sequence>